<keyword evidence="1" id="KW-1133">Transmembrane helix</keyword>
<accession>A0A0C2WKX6</accession>
<dbReference type="AlphaFoldDB" id="A0A0C2WKX6"/>
<evidence type="ECO:0000313" key="2">
    <source>
        <dbReference type="EMBL" id="KIM26968.1"/>
    </source>
</evidence>
<dbReference type="PANTHER" id="PTHR12732:SF8">
    <property type="entry name" value="NUCLEAR MRNA EXPORT PROTEIN THP1"/>
    <property type="match status" value="1"/>
</dbReference>
<dbReference type="GO" id="GO:0003690">
    <property type="term" value="F:double-stranded DNA binding"/>
    <property type="evidence" value="ECO:0007669"/>
    <property type="project" value="InterPro"/>
</dbReference>
<dbReference type="PANTHER" id="PTHR12732">
    <property type="entry name" value="UNCHARACTERIZED PROTEASOME COMPONENT REGION PCI-CONTAINING"/>
    <property type="match status" value="1"/>
</dbReference>
<evidence type="ECO:0000313" key="3">
    <source>
        <dbReference type="Proteomes" id="UP000054097"/>
    </source>
</evidence>
<organism evidence="2 3">
    <name type="scientific">Serendipita vermifera MAFF 305830</name>
    <dbReference type="NCBI Taxonomy" id="933852"/>
    <lineage>
        <taxon>Eukaryota</taxon>
        <taxon>Fungi</taxon>
        <taxon>Dikarya</taxon>
        <taxon>Basidiomycota</taxon>
        <taxon>Agaricomycotina</taxon>
        <taxon>Agaricomycetes</taxon>
        <taxon>Sebacinales</taxon>
        <taxon>Serendipitaceae</taxon>
        <taxon>Serendipita</taxon>
    </lineage>
</organism>
<dbReference type="HOGENOM" id="CLU_1316113_0_0_1"/>
<dbReference type="EMBL" id="KN824302">
    <property type="protein sequence ID" value="KIM26968.1"/>
    <property type="molecule type" value="Genomic_DNA"/>
</dbReference>
<dbReference type="InterPro" id="IPR045114">
    <property type="entry name" value="Csn12-like"/>
</dbReference>
<keyword evidence="1" id="KW-0472">Membrane</keyword>
<keyword evidence="3" id="KW-1185">Reference proteome</keyword>
<dbReference type="GO" id="GO:0070390">
    <property type="term" value="C:transcription export complex 2"/>
    <property type="evidence" value="ECO:0007669"/>
    <property type="project" value="TreeGrafter"/>
</dbReference>
<dbReference type="GO" id="GO:0016973">
    <property type="term" value="P:poly(A)+ mRNA export from nucleus"/>
    <property type="evidence" value="ECO:0007669"/>
    <property type="project" value="TreeGrafter"/>
</dbReference>
<dbReference type="GO" id="GO:0000973">
    <property type="term" value="P:post-transcriptional tethering of RNA polymerase II gene DNA at nuclear periphery"/>
    <property type="evidence" value="ECO:0007669"/>
    <property type="project" value="TreeGrafter"/>
</dbReference>
<name>A0A0C2WKX6_SERVB</name>
<dbReference type="STRING" id="933852.A0A0C2WKX6"/>
<sequence>MQEAPQADRLRYCYWAGRWHLLEHRVGVAYPLLRTAFTICPNRMVKHKRSIFRQLLGAAIPLGIFPHPVLLQAFGFHTYFLPIIQAMKAGDAIALALAIDSPEPREWFRRCGLHTVLKEKCLVVVWRNLVYKTYKVLEQITPGGRVESIPLGLIGQAFRLSYDVDDGWDSRRIQSIVMSLVAQVCSSFPSPSYQYLIVASGLYRWSSGR</sequence>
<reference evidence="2 3" key="1">
    <citation type="submission" date="2014-04" db="EMBL/GenBank/DDBJ databases">
        <authorList>
            <consortium name="DOE Joint Genome Institute"/>
            <person name="Kuo A."/>
            <person name="Zuccaro A."/>
            <person name="Kohler A."/>
            <person name="Nagy L.G."/>
            <person name="Floudas D."/>
            <person name="Copeland A."/>
            <person name="Barry K.W."/>
            <person name="Cichocki N."/>
            <person name="Veneault-Fourrey C."/>
            <person name="LaButti K."/>
            <person name="Lindquist E.A."/>
            <person name="Lipzen A."/>
            <person name="Lundell T."/>
            <person name="Morin E."/>
            <person name="Murat C."/>
            <person name="Sun H."/>
            <person name="Tunlid A."/>
            <person name="Henrissat B."/>
            <person name="Grigoriev I.V."/>
            <person name="Hibbett D.S."/>
            <person name="Martin F."/>
            <person name="Nordberg H.P."/>
            <person name="Cantor M.N."/>
            <person name="Hua S.X."/>
        </authorList>
    </citation>
    <scope>NUCLEOTIDE SEQUENCE [LARGE SCALE GENOMIC DNA]</scope>
    <source>
        <strain evidence="2 3">MAFF 305830</strain>
    </source>
</reference>
<dbReference type="OrthoDB" id="5404651at2759"/>
<proteinExistence type="predicted"/>
<feature type="transmembrane region" description="Helical" evidence="1">
    <location>
        <begin position="51"/>
        <end position="73"/>
    </location>
</feature>
<reference evidence="3" key="2">
    <citation type="submission" date="2015-01" db="EMBL/GenBank/DDBJ databases">
        <title>Evolutionary Origins and Diversification of the Mycorrhizal Mutualists.</title>
        <authorList>
            <consortium name="DOE Joint Genome Institute"/>
            <consortium name="Mycorrhizal Genomics Consortium"/>
            <person name="Kohler A."/>
            <person name="Kuo A."/>
            <person name="Nagy L.G."/>
            <person name="Floudas D."/>
            <person name="Copeland A."/>
            <person name="Barry K.W."/>
            <person name="Cichocki N."/>
            <person name="Veneault-Fourrey C."/>
            <person name="LaButti K."/>
            <person name="Lindquist E.A."/>
            <person name="Lipzen A."/>
            <person name="Lundell T."/>
            <person name="Morin E."/>
            <person name="Murat C."/>
            <person name="Riley R."/>
            <person name="Ohm R."/>
            <person name="Sun H."/>
            <person name="Tunlid A."/>
            <person name="Henrissat B."/>
            <person name="Grigoriev I.V."/>
            <person name="Hibbett D.S."/>
            <person name="Martin F."/>
        </authorList>
    </citation>
    <scope>NUCLEOTIDE SEQUENCE [LARGE SCALE GENOMIC DNA]</scope>
    <source>
        <strain evidence="3">MAFF 305830</strain>
    </source>
</reference>
<gene>
    <name evidence="2" type="ORF">M408DRAFT_175857</name>
</gene>
<evidence type="ECO:0000256" key="1">
    <source>
        <dbReference type="SAM" id="Phobius"/>
    </source>
</evidence>
<dbReference type="GO" id="GO:0006368">
    <property type="term" value="P:transcription elongation by RNA polymerase II"/>
    <property type="evidence" value="ECO:0007669"/>
    <property type="project" value="TreeGrafter"/>
</dbReference>
<dbReference type="GO" id="GO:0003723">
    <property type="term" value="F:RNA binding"/>
    <property type="evidence" value="ECO:0007669"/>
    <property type="project" value="InterPro"/>
</dbReference>
<keyword evidence="1" id="KW-0812">Transmembrane</keyword>
<protein>
    <submittedName>
        <fullName evidence="2">Uncharacterized protein</fullName>
    </submittedName>
</protein>
<dbReference type="Proteomes" id="UP000054097">
    <property type="component" value="Unassembled WGS sequence"/>
</dbReference>